<comment type="function">
    <text evidence="12">Cell surface proteoglycan.</text>
</comment>
<dbReference type="AlphaFoldDB" id="A0A1B6DS00"/>
<sequence>MEKLLNFVLVSVWCSLVSSADLHHSLQSRFNLVENNISNCSSVKPIFEPKNITTFVPDKPIDGSPLLVCRSRESCCTQDMESNLKRLVRKDFQSLLHHSSQTVQGLLATTAATLQEHVTSLAQQSENKTLTLFHEAYKRMFTLATEPILNFYSSLLTYLSRASTGVHTPSNIPSDDATVLERIVSRFFAQLFPLVYHHAVNYHSTDFTPEYKNCLREASPEILPFGDIPRDIALDVAKSFQETKVLLEALLLGADVLNTTDQLMSSGSQSTSLDNCYEALLRLYYCPRCQGLPSTIKPCNGYCLNVMRGCLTQQRANDLDLPWNNFLIETERLVKQTQSGQEHNGIEEVLRTLTSRISDGVMFASMHGPLIEKKVKKFCGNSKLTPGEPPGNLPEDERLEPGVSVVLPGVTVISSSVAPRHKDRSQASDSPLVNQLSLFLDTIAATQARGFYANLAEALCSDENFAETRDTAECWNGQRVGEYTKTLVRPGVDAQKYNPELSWTETDPDPKIRQLSDKLRHMRQLVLSQLSQTNTLVSESYVRNEGSGSGLQPSFVDDDDDDGSRDPDDLDQGSGSGAIPNDIDQKINPSITSSNSNGKTLSETTGAASSHYTPLVLVTIAAVTATIRCLTLH</sequence>
<feature type="compositionally biased region" description="Acidic residues" evidence="13">
    <location>
        <begin position="556"/>
        <end position="571"/>
    </location>
</feature>
<evidence type="ECO:0000256" key="7">
    <source>
        <dbReference type="ARBA" id="ARBA00023136"/>
    </source>
</evidence>
<keyword evidence="7 12" id="KW-0472">Membrane</keyword>
<keyword evidence="10 12" id="KW-0449">Lipoprotein</keyword>
<feature type="region of interest" description="Disordered" evidence="13">
    <location>
        <begin position="542"/>
        <end position="606"/>
    </location>
</feature>
<evidence type="ECO:0000256" key="9">
    <source>
        <dbReference type="ARBA" id="ARBA00023207"/>
    </source>
</evidence>
<keyword evidence="5 14" id="KW-0732">Signal</keyword>
<organism evidence="15">
    <name type="scientific">Clastoptera arizonana</name>
    <name type="common">Arizona spittle bug</name>
    <dbReference type="NCBI Taxonomy" id="38151"/>
    <lineage>
        <taxon>Eukaryota</taxon>
        <taxon>Metazoa</taxon>
        <taxon>Ecdysozoa</taxon>
        <taxon>Arthropoda</taxon>
        <taxon>Hexapoda</taxon>
        <taxon>Insecta</taxon>
        <taxon>Pterygota</taxon>
        <taxon>Neoptera</taxon>
        <taxon>Paraneoptera</taxon>
        <taxon>Hemiptera</taxon>
        <taxon>Auchenorrhyncha</taxon>
        <taxon>Cercopoidea</taxon>
        <taxon>Clastopteridae</taxon>
        <taxon>Clastoptera</taxon>
    </lineage>
</organism>
<evidence type="ECO:0000256" key="8">
    <source>
        <dbReference type="ARBA" id="ARBA00023180"/>
    </source>
</evidence>
<dbReference type="PANTHER" id="PTHR10822:SF29">
    <property type="entry name" value="DIVISION ABNORMALLY DELAYED PROTEIN"/>
    <property type="match status" value="1"/>
</dbReference>
<reference evidence="15" key="1">
    <citation type="submission" date="2015-12" db="EMBL/GenBank/DDBJ databases">
        <title>De novo transcriptome assembly of four potential Pierce s Disease insect vectors from Arizona vineyards.</title>
        <authorList>
            <person name="Tassone E.E."/>
        </authorList>
    </citation>
    <scope>NUCLEOTIDE SEQUENCE</scope>
</reference>
<dbReference type="GO" id="GO:0016477">
    <property type="term" value="P:cell migration"/>
    <property type="evidence" value="ECO:0007669"/>
    <property type="project" value="TreeGrafter"/>
</dbReference>
<evidence type="ECO:0000256" key="2">
    <source>
        <dbReference type="ARBA" id="ARBA00010260"/>
    </source>
</evidence>
<keyword evidence="4 12" id="KW-0336">GPI-anchor</keyword>
<protein>
    <recommendedName>
        <fullName evidence="16">Glypican</fullName>
    </recommendedName>
</protein>
<dbReference type="GO" id="GO:0009986">
    <property type="term" value="C:cell surface"/>
    <property type="evidence" value="ECO:0007669"/>
    <property type="project" value="TreeGrafter"/>
</dbReference>
<gene>
    <name evidence="15" type="ORF">g.41529</name>
</gene>
<dbReference type="PANTHER" id="PTHR10822">
    <property type="entry name" value="GLYPICAN"/>
    <property type="match status" value="1"/>
</dbReference>
<comment type="similarity">
    <text evidence="2 11">Belongs to the glypican family.</text>
</comment>
<dbReference type="GO" id="GO:0098552">
    <property type="term" value="C:side of membrane"/>
    <property type="evidence" value="ECO:0007669"/>
    <property type="project" value="UniProtKB-KW"/>
</dbReference>
<dbReference type="GO" id="GO:0005886">
    <property type="term" value="C:plasma membrane"/>
    <property type="evidence" value="ECO:0007669"/>
    <property type="project" value="UniProtKB-SubCell"/>
</dbReference>
<evidence type="ECO:0000256" key="12">
    <source>
        <dbReference type="RuleBase" id="RU003519"/>
    </source>
</evidence>
<keyword evidence="3" id="KW-1003">Cell membrane</keyword>
<evidence type="ECO:0000256" key="3">
    <source>
        <dbReference type="ARBA" id="ARBA00022475"/>
    </source>
</evidence>
<evidence type="ECO:0000256" key="6">
    <source>
        <dbReference type="ARBA" id="ARBA00022974"/>
    </source>
</evidence>
<feature type="signal peptide" evidence="14">
    <location>
        <begin position="1"/>
        <end position="19"/>
    </location>
</feature>
<feature type="compositionally biased region" description="Polar residues" evidence="13">
    <location>
        <begin position="587"/>
        <end position="606"/>
    </location>
</feature>
<dbReference type="GO" id="GO:0090263">
    <property type="term" value="P:positive regulation of canonical Wnt signaling pathway"/>
    <property type="evidence" value="ECO:0007669"/>
    <property type="project" value="TreeGrafter"/>
</dbReference>
<evidence type="ECO:0000256" key="13">
    <source>
        <dbReference type="SAM" id="MobiDB-lite"/>
    </source>
</evidence>
<evidence type="ECO:0000313" key="15">
    <source>
        <dbReference type="EMBL" id="JAS28451.1"/>
    </source>
</evidence>
<keyword evidence="8" id="KW-0325">Glycoprotein</keyword>
<name>A0A1B6DS00_9HEMI</name>
<dbReference type="EMBL" id="GEDC01008847">
    <property type="protein sequence ID" value="JAS28451.1"/>
    <property type="molecule type" value="Transcribed_RNA"/>
</dbReference>
<feature type="chain" id="PRO_5008581473" description="Glypican" evidence="14">
    <location>
        <begin position="20"/>
        <end position="633"/>
    </location>
</feature>
<comment type="subcellular location">
    <subcellularLocation>
        <location evidence="1 12">Cell membrane</location>
        <topology evidence="1 12">Lipid-anchor</topology>
        <topology evidence="1 12">GPI-anchor</topology>
    </subcellularLocation>
</comment>
<evidence type="ECO:0000256" key="1">
    <source>
        <dbReference type="ARBA" id="ARBA00004609"/>
    </source>
</evidence>
<evidence type="ECO:0000256" key="5">
    <source>
        <dbReference type="ARBA" id="ARBA00022729"/>
    </source>
</evidence>
<dbReference type="GO" id="GO:0005576">
    <property type="term" value="C:extracellular region"/>
    <property type="evidence" value="ECO:0007669"/>
    <property type="project" value="TreeGrafter"/>
</dbReference>
<evidence type="ECO:0000256" key="10">
    <source>
        <dbReference type="ARBA" id="ARBA00023288"/>
    </source>
</evidence>
<dbReference type="GO" id="GO:1905475">
    <property type="term" value="P:regulation of protein localization to membrane"/>
    <property type="evidence" value="ECO:0007669"/>
    <property type="project" value="TreeGrafter"/>
</dbReference>
<dbReference type="Pfam" id="PF01153">
    <property type="entry name" value="Glypican"/>
    <property type="match status" value="1"/>
</dbReference>
<dbReference type="InterPro" id="IPR001863">
    <property type="entry name" value="Glypican"/>
</dbReference>
<evidence type="ECO:0008006" key="16">
    <source>
        <dbReference type="Google" id="ProtNLM"/>
    </source>
</evidence>
<keyword evidence="9 12" id="KW-0357">Heparan sulfate</keyword>
<accession>A0A1B6DS00</accession>
<evidence type="ECO:0000256" key="11">
    <source>
        <dbReference type="RuleBase" id="RU003518"/>
    </source>
</evidence>
<evidence type="ECO:0000256" key="14">
    <source>
        <dbReference type="SAM" id="SignalP"/>
    </source>
</evidence>
<evidence type="ECO:0000256" key="4">
    <source>
        <dbReference type="ARBA" id="ARBA00022622"/>
    </source>
</evidence>
<proteinExistence type="inferred from homology"/>
<keyword evidence="6 12" id="KW-0654">Proteoglycan</keyword>